<dbReference type="EMBL" id="BPLR01009605">
    <property type="protein sequence ID" value="GIY33218.1"/>
    <property type="molecule type" value="Genomic_DNA"/>
</dbReference>
<gene>
    <name evidence="2" type="ORF">CEXT_164581</name>
</gene>
<keyword evidence="3" id="KW-1185">Reference proteome</keyword>
<dbReference type="Proteomes" id="UP001054945">
    <property type="component" value="Unassembled WGS sequence"/>
</dbReference>
<evidence type="ECO:0000313" key="2">
    <source>
        <dbReference type="EMBL" id="GIY33218.1"/>
    </source>
</evidence>
<sequence length="76" mass="8440">MRKFQTSKARFCSFLGNKKKVPTYLETQKGRPMCSDARDTDPGSPRGLVSLKKRPHPKTLTPSCITLSATQLGGMR</sequence>
<comment type="caution">
    <text evidence="2">The sequence shown here is derived from an EMBL/GenBank/DDBJ whole genome shotgun (WGS) entry which is preliminary data.</text>
</comment>
<reference evidence="2 3" key="1">
    <citation type="submission" date="2021-06" db="EMBL/GenBank/DDBJ databases">
        <title>Caerostris extrusa draft genome.</title>
        <authorList>
            <person name="Kono N."/>
            <person name="Arakawa K."/>
        </authorList>
    </citation>
    <scope>NUCLEOTIDE SEQUENCE [LARGE SCALE GENOMIC DNA]</scope>
</reference>
<protein>
    <submittedName>
        <fullName evidence="2">Uncharacterized protein</fullName>
    </submittedName>
</protein>
<feature type="region of interest" description="Disordered" evidence="1">
    <location>
        <begin position="26"/>
        <end position="62"/>
    </location>
</feature>
<dbReference type="AlphaFoldDB" id="A0AAV4SFK7"/>
<accession>A0AAV4SFK7</accession>
<name>A0AAV4SFK7_CAEEX</name>
<evidence type="ECO:0000313" key="3">
    <source>
        <dbReference type="Proteomes" id="UP001054945"/>
    </source>
</evidence>
<organism evidence="2 3">
    <name type="scientific">Caerostris extrusa</name>
    <name type="common">Bark spider</name>
    <name type="synonym">Caerostris bankana</name>
    <dbReference type="NCBI Taxonomy" id="172846"/>
    <lineage>
        <taxon>Eukaryota</taxon>
        <taxon>Metazoa</taxon>
        <taxon>Ecdysozoa</taxon>
        <taxon>Arthropoda</taxon>
        <taxon>Chelicerata</taxon>
        <taxon>Arachnida</taxon>
        <taxon>Araneae</taxon>
        <taxon>Araneomorphae</taxon>
        <taxon>Entelegynae</taxon>
        <taxon>Araneoidea</taxon>
        <taxon>Araneidae</taxon>
        <taxon>Caerostris</taxon>
    </lineage>
</organism>
<proteinExistence type="predicted"/>
<evidence type="ECO:0000256" key="1">
    <source>
        <dbReference type="SAM" id="MobiDB-lite"/>
    </source>
</evidence>